<dbReference type="KEGG" id="phr:C6569_13340"/>
<protein>
    <submittedName>
        <fullName evidence="2">LacI family transcriptional regulator</fullName>
    </submittedName>
</protein>
<dbReference type="PANTHER" id="PTHR42928:SF5">
    <property type="entry name" value="BLR1237 PROTEIN"/>
    <property type="match status" value="1"/>
</dbReference>
<evidence type="ECO:0000256" key="1">
    <source>
        <dbReference type="ARBA" id="ARBA00006987"/>
    </source>
</evidence>
<dbReference type="Gene3D" id="3.40.190.10">
    <property type="entry name" value="Periplasmic binding protein-like II"/>
    <property type="match status" value="1"/>
</dbReference>
<comment type="similarity">
    <text evidence="1">Belongs to the UPF0065 (bug) family.</text>
</comment>
<dbReference type="SUPFAM" id="SSF53850">
    <property type="entry name" value="Periplasmic binding protein-like II"/>
    <property type="match status" value="1"/>
</dbReference>
<dbReference type="InterPro" id="IPR005064">
    <property type="entry name" value="BUG"/>
</dbReference>
<dbReference type="PANTHER" id="PTHR42928">
    <property type="entry name" value="TRICARBOXYLATE-BINDING PROTEIN"/>
    <property type="match status" value="1"/>
</dbReference>
<dbReference type="AlphaFoldDB" id="A0A2S0ND63"/>
<gene>
    <name evidence="2" type="ORF">C6569_13340</name>
</gene>
<proteinExistence type="inferred from homology"/>
<dbReference type="Gene3D" id="3.40.190.150">
    <property type="entry name" value="Bordetella uptake gene, domain 1"/>
    <property type="match status" value="1"/>
</dbReference>
<evidence type="ECO:0000313" key="3">
    <source>
        <dbReference type="Proteomes" id="UP000237889"/>
    </source>
</evidence>
<dbReference type="PIRSF" id="PIRSF017082">
    <property type="entry name" value="YflP"/>
    <property type="match status" value="1"/>
</dbReference>
<accession>A0A2S0ND63</accession>
<reference evidence="2 3" key="1">
    <citation type="submission" date="2018-03" db="EMBL/GenBank/DDBJ databases">
        <title>Genome sequencing of Phreatobacter sp.</title>
        <authorList>
            <person name="Kim S.-J."/>
            <person name="Heo J."/>
            <person name="Kwon S.-W."/>
        </authorList>
    </citation>
    <scope>NUCLEOTIDE SEQUENCE [LARGE SCALE GENOMIC DNA]</scope>
    <source>
        <strain evidence="2 3">S-12</strain>
    </source>
</reference>
<keyword evidence="3" id="KW-1185">Reference proteome</keyword>
<organism evidence="2 3">
    <name type="scientific">Phreatobacter cathodiphilus</name>
    <dbReference type="NCBI Taxonomy" id="1868589"/>
    <lineage>
        <taxon>Bacteria</taxon>
        <taxon>Pseudomonadati</taxon>
        <taxon>Pseudomonadota</taxon>
        <taxon>Alphaproteobacteria</taxon>
        <taxon>Hyphomicrobiales</taxon>
        <taxon>Phreatobacteraceae</taxon>
        <taxon>Phreatobacter</taxon>
    </lineage>
</organism>
<dbReference type="InterPro" id="IPR042100">
    <property type="entry name" value="Bug_dom1"/>
</dbReference>
<evidence type="ECO:0000313" key="2">
    <source>
        <dbReference type="EMBL" id="AVO45977.1"/>
    </source>
</evidence>
<name>A0A2S0ND63_9HYPH</name>
<sequence>MKEISMTRWLASLMAGLFALTLGALPAAAFPDRAVRIVVPFPAGGSNDVIARILGQRLSEIWKQPVVIENRGGAGGNIGGEAIARADADGYSLLLAAPGPLAINPSLFQRMNYDPLKDFAPIALTASVPIVLAVNPQVRATTVAELIALAKAEPGKLHFGSSGAGSTNHLAGELFKSLAGINIQHVPYRGAAPAMNDLVAGHIPFMFDNMPAVRPQVAGGKIRAIAVAGATRSSLYPELPTMVEAGVAGFEASSWFGLVAPAGTPPAVMKVLVETTAAVLKEPAIIAKFAELGAEPGTVFGDDFGRFLKAETEKWSAIVKAAGLTPQ</sequence>
<dbReference type="CDD" id="cd13578">
    <property type="entry name" value="PBP2_Bug27"/>
    <property type="match status" value="1"/>
</dbReference>
<dbReference type="EMBL" id="CP027668">
    <property type="protein sequence ID" value="AVO45977.1"/>
    <property type="molecule type" value="Genomic_DNA"/>
</dbReference>
<dbReference type="Pfam" id="PF03401">
    <property type="entry name" value="TctC"/>
    <property type="match status" value="1"/>
</dbReference>
<dbReference type="OrthoDB" id="7250553at2"/>
<dbReference type="Proteomes" id="UP000237889">
    <property type="component" value="Chromosome"/>
</dbReference>